<evidence type="ECO:0000313" key="5">
    <source>
        <dbReference type="EMBL" id="EFQ03599.1"/>
    </source>
</evidence>
<dbReference type="NCBIfam" id="TIGR01978">
    <property type="entry name" value="sufC"/>
    <property type="match status" value="1"/>
</dbReference>
<comment type="similarity">
    <text evidence="1">Belongs to the ABC transporter superfamily. Ycf16 family.</text>
</comment>
<dbReference type="OrthoDB" id="9806149at2"/>
<dbReference type="SUPFAM" id="SSF52540">
    <property type="entry name" value="P-loop containing nucleoside triphosphate hydrolases"/>
    <property type="match status" value="1"/>
</dbReference>
<dbReference type="PANTHER" id="PTHR43204">
    <property type="entry name" value="ABC TRANSPORTER I FAMILY MEMBER 6, CHLOROPLASTIC"/>
    <property type="match status" value="1"/>
</dbReference>
<evidence type="ECO:0000259" key="4">
    <source>
        <dbReference type="PROSITE" id="PS50893"/>
    </source>
</evidence>
<dbReference type="HOGENOM" id="CLU_000604_48_1_9"/>
<dbReference type="eggNOG" id="COG0396">
    <property type="taxonomic scope" value="Bacteria"/>
</dbReference>
<dbReference type="GO" id="GO:0016887">
    <property type="term" value="F:ATP hydrolysis activity"/>
    <property type="evidence" value="ECO:0007669"/>
    <property type="project" value="InterPro"/>
</dbReference>
<dbReference type="Pfam" id="PF00005">
    <property type="entry name" value="ABC_tran"/>
    <property type="match status" value="1"/>
</dbReference>
<accession>E2ZDN7</accession>
<protein>
    <submittedName>
        <fullName evidence="5">FeS assembly ATPase SufC</fullName>
    </submittedName>
</protein>
<dbReference type="InterPro" id="IPR003439">
    <property type="entry name" value="ABC_transporter-like_ATP-bd"/>
</dbReference>
<dbReference type="CDD" id="cd03217">
    <property type="entry name" value="ABC_FeS_Assembly"/>
    <property type="match status" value="1"/>
</dbReference>
<reference evidence="5 6" key="1">
    <citation type="submission" date="2010-08" db="EMBL/GenBank/DDBJ databases">
        <authorList>
            <person name="Weinstock G."/>
            <person name="Sodergren E."/>
            <person name="Clifton S."/>
            <person name="Fulton L."/>
            <person name="Fulton B."/>
            <person name="Courtney L."/>
            <person name="Fronick C."/>
            <person name="Harrison M."/>
            <person name="Strong C."/>
            <person name="Farmer C."/>
            <person name="Delahaunty K."/>
            <person name="Markovic C."/>
            <person name="Hall O."/>
            <person name="Minx P."/>
            <person name="Tomlinson C."/>
            <person name="Mitreva M."/>
            <person name="Hou S."/>
            <person name="Chen J."/>
            <person name="Wollam A."/>
            <person name="Pepin K.H."/>
            <person name="Johnson M."/>
            <person name="Bhonagiri V."/>
            <person name="Zhang X."/>
            <person name="Suruliraj S."/>
            <person name="Warren W."/>
            <person name="Chinwalla A."/>
            <person name="Mardis E.R."/>
            <person name="Wilson R.K."/>
        </authorList>
    </citation>
    <scope>NUCLEOTIDE SEQUENCE [LARGE SCALE GENOMIC DNA]</scope>
    <source>
        <strain evidence="5 6">F0359</strain>
    </source>
</reference>
<keyword evidence="2" id="KW-0547">Nucleotide-binding</keyword>
<keyword evidence="6" id="KW-1185">Reference proteome</keyword>
<evidence type="ECO:0000256" key="1">
    <source>
        <dbReference type="ARBA" id="ARBA00006216"/>
    </source>
</evidence>
<evidence type="ECO:0000256" key="2">
    <source>
        <dbReference type="ARBA" id="ARBA00022741"/>
    </source>
</evidence>
<dbReference type="AlphaFoldDB" id="E2ZDN7"/>
<organism evidence="5 6">
    <name type="scientific">Megasphaera micronuciformis F0359</name>
    <dbReference type="NCBI Taxonomy" id="706434"/>
    <lineage>
        <taxon>Bacteria</taxon>
        <taxon>Bacillati</taxon>
        <taxon>Bacillota</taxon>
        <taxon>Negativicutes</taxon>
        <taxon>Veillonellales</taxon>
        <taxon>Veillonellaceae</taxon>
        <taxon>Megasphaera</taxon>
    </lineage>
</organism>
<evidence type="ECO:0000313" key="6">
    <source>
        <dbReference type="Proteomes" id="UP000003195"/>
    </source>
</evidence>
<dbReference type="EMBL" id="AECS01000039">
    <property type="protein sequence ID" value="EFQ03599.1"/>
    <property type="molecule type" value="Genomic_DNA"/>
</dbReference>
<dbReference type="Gene3D" id="3.40.50.300">
    <property type="entry name" value="P-loop containing nucleotide triphosphate hydrolases"/>
    <property type="match status" value="1"/>
</dbReference>
<feature type="domain" description="ABC transporter" evidence="4">
    <location>
        <begin position="5"/>
        <end position="245"/>
    </location>
</feature>
<comment type="caution">
    <text evidence="5">The sequence shown here is derived from an EMBL/GenBank/DDBJ whole genome shotgun (WGS) entry which is preliminary data.</text>
</comment>
<sequence length="248" mass="27666">MSELLRVENLKVTVDGKEILKGLDLVINKGETHVIMGSNGAGKSTLFHSIMGNPSYSVTDGHIFFEGQDITHMPVNERAKLGIFMAFQNPIAVKGISVENFIRNAKSTITGETQRIMPFRKKLRAQMEELRMEKSYAERYVNDGFSGGERKKTEILQMTMLEPKLTMLDEIDSGLDVDAVRVVSDRVAAYHNGENAVLVITHHSEILQSLKPDFVHVLIDGKIVKNGDASLIDDIEANGYDVYRTQAK</sequence>
<dbReference type="Proteomes" id="UP000003195">
    <property type="component" value="Unassembled WGS sequence"/>
</dbReference>
<dbReference type="InterPro" id="IPR027417">
    <property type="entry name" value="P-loop_NTPase"/>
</dbReference>
<dbReference type="PROSITE" id="PS50893">
    <property type="entry name" value="ABC_TRANSPORTER_2"/>
    <property type="match status" value="1"/>
</dbReference>
<name>E2ZDN7_9FIRM</name>
<proteinExistence type="inferred from homology"/>
<dbReference type="PANTHER" id="PTHR43204:SF1">
    <property type="entry name" value="ABC TRANSPORTER I FAMILY MEMBER 6, CHLOROPLASTIC"/>
    <property type="match status" value="1"/>
</dbReference>
<evidence type="ECO:0000256" key="3">
    <source>
        <dbReference type="ARBA" id="ARBA00022840"/>
    </source>
</evidence>
<dbReference type="GO" id="GO:0005524">
    <property type="term" value="F:ATP binding"/>
    <property type="evidence" value="ECO:0007669"/>
    <property type="project" value="UniProtKB-KW"/>
</dbReference>
<dbReference type="RefSeq" id="WP_006942812.1">
    <property type="nucleotide sequence ID" value="NZ_GL538208.1"/>
</dbReference>
<gene>
    <name evidence="5" type="primary">sufC</name>
    <name evidence="5" type="ORF">HMPREF9429_01542</name>
</gene>
<dbReference type="STRING" id="706434.HMPREF9429_01542"/>
<keyword evidence="3" id="KW-0067">ATP-binding</keyword>
<dbReference type="InterPro" id="IPR010230">
    <property type="entry name" value="FeS-cluster_ATPase_SufC"/>
</dbReference>